<evidence type="ECO:0000256" key="1">
    <source>
        <dbReference type="SAM" id="Phobius"/>
    </source>
</evidence>
<proteinExistence type="predicted"/>
<sequence length="138" mass="14976">MDPILLAVPRYGVTVTARFLRTRLKDQALAPITAVRIGRDPLWLALASGLGLAMFGFQFGDLLYPGERAALMMIGVLLLAGGYAVASLHLGTPHVERTMLWADIWTIRKVRDALAEARATGERPAGGVMEMEDEAKEG</sequence>
<dbReference type="Proteomes" id="UP000678276">
    <property type="component" value="Unassembled WGS sequence"/>
</dbReference>
<keyword evidence="1" id="KW-0472">Membrane</keyword>
<dbReference type="EMBL" id="JAGJCF010000001">
    <property type="protein sequence ID" value="MBP0614242.1"/>
    <property type="molecule type" value="Genomic_DNA"/>
</dbReference>
<evidence type="ECO:0000313" key="2">
    <source>
        <dbReference type="EMBL" id="MBP0614242.1"/>
    </source>
</evidence>
<name>A0ABS4BCI4_9HYPH</name>
<accession>A0ABS4BCI4</accession>
<reference evidence="2 3" key="1">
    <citation type="submission" date="2021-04" db="EMBL/GenBank/DDBJ databases">
        <title>Whole genome sequence of Jiella sp. KSK16Y-1.</title>
        <authorList>
            <person name="Tuo L."/>
        </authorList>
    </citation>
    <scope>NUCLEOTIDE SEQUENCE [LARGE SCALE GENOMIC DNA]</scope>
    <source>
        <strain evidence="2 3">KSK16Y-1</strain>
    </source>
</reference>
<evidence type="ECO:0000313" key="3">
    <source>
        <dbReference type="Proteomes" id="UP000678276"/>
    </source>
</evidence>
<feature type="transmembrane region" description="Helical" evidence="1">
    <location>
        <begin position="42"/>
        <end position="64"/>
    </location>
</feature>
<keyword evidence="1" id="KW-0812">Transmembrane</keyword>
<organism evidence="2 3">
    <name type="scientific">Jiella mangrovi</name>
    <dbReference type="NCBI Taxonomy" id="2821407"/>
    <lineage>
        <taxon>Bacteria</taxon>
        <taxon>Pseudomonadati</taxon>
        <taxon>Pseudomonadota</taxon>
        <taxon>Alphaproteobacteria</taxon>
        <taxon>Hyphomicrobiales</taxon>
        <taxon>Aurantimonadaceae</taxon>
        <taxon>Jiella</taxon>
    </lineage>
</organism>
<keyword evidence="3" id="KW-1185">Reference proteome</keyword>
<protein>
    <submittedName>
        <fullName evidence="2">Uncharacterized protein</fullName>
    </submittedName>
</protein>
<feature type="transmembrane region" description="Helical" evidence="1">
    <location>
        <begin position="70"/>
        <end position="90"/>
    </location>
</feature>
<dbReference type="RefSeq" id="WP_209592662.1">
    <property type="nucleotide sequence ID" value="NZ_JAGJCF010000001.1"/>
</dbReference>
<gene>
    <name evidence="2" type="ORF">J6595_01380</name>
</gene>
<keyword evidence="1" id="KW-1133">Transmembrane helix</keyword>
<comment type="caution">
    <text evidence="2">The sequence shown here is derived from an EMBL/GenBank/DDBJ whole genome shotgun (WGS) entry which is preliminary data.</text>
</comment>